<keyword evidence="7" id="KW-1185">Reference proteome</keyword>
<keyword evidence="3" id="KW-0804">Transcription</keyword>
<evidence type="ECO:0000256" key="3">
    <source>
        <dbReference type="ARBA" id="ARBA00023163"/>
    </source>
</evidence>
<comment type="caution">
    <text evidence="6">The sequence shown here is derived from an EMBL/GenBank/DDBJ whole genome shotgun (WGS) entry which is preliminary data.</text>
</comment>
<dbReference type="SUPFAM" id="SSF46689">
    <property type="entry name" value="Homeodomain-like"/>
    <property type="match status" value="1"/>
</dbReference>
<protein>
    <submittedName>
        <fullName evidence="6">TetR family transcriptional regulator</fullName>
    </submittedName>
</protein>
<dbReference type="Gene3D" id="1.10.357.10">
    <property type="entry name" value="Tetracycline Repressor, domain 2"/>
    <property type="match status" value="1"/>
</dbReference>
<proteinExistence type="predicted"/>
<dbReference type="PANTHER" id="PTHR47506">
    <property type="entry name" value="TRANSCRIPTIONAL REGULATORY PROTEIN"/>
    <property type="match status" value="1"/>
</dbReference>
<keyword evidence="2 4" id="KW-0238">DNA-binding</keyword>
<evidence type="ECO:0000313" key="6">
    <source>
        <dbReference type="EMBL" id="PJZ57263.1"/>
    </source>
</evidence>
<feature type="DNA-binding region" description="H-T-H motif" evidence="4">
    <location>
        <begin position="32"/>
        <end position="51"/>
    </location>
</feature>
<evidence type="ECO:0000259" key="5">
    <source>
        <dbReference type="PROSITE" id="PS50977"/>
    </source>
</evidence>
<dbReference type="InterPro" id="IPR009057">
    <property type="entry name" value="Homeodomain-like_sf"/>
</dbReference>
<organism evidence="6 7">
    <name type="scientific">Leptospira barantonii</name>
    <dbReference type="NCBI Taxonomy" id="2023184"/>
    <lineage>
        <taxon>Bacteria</taxon>
        <taxon>Pseudomonadati</taxon>
        <taxon>Spirochaetota</taxon>
        <taxon>Spirochaetia</taxon>
        <taxon>Leptospirales</taxon>
        <taxon>Leptospiraceae</taxon>
        <taxon>Leptospira</taxon>
    </lineage>
</organism>
<gene>
    <name evidence="6" type="ORF">CH367_11065</name>
</gene>
<dbReference type="EMBL" id="NPDS01000004">
    <property type="protein sequence ID" value="PJZ57263.1"/>
    <property type="molecule type" value="Genomic_DNA"/>
</dbReference>
<dbReference type="SUPFAM" id="SSF48498">
    <property type="entry name" value="Tetracyclin repressor-like, C-terminal domain"/>
    <property type="match status" value="1"/>
</dbReference>
<dbReference type="PANTHER" id="PTHR47506:SF6">
    <property type="entry name" value="HTH-TYPE TRANSCRIPTIONAL REPRESSOR NEMR"/>
    <property type="match status" value="1"/>
</dbReference>
<keyword evidence="1" id="KW-0805">Transcription regulation</keyword>
<feature type="domain" description="HTH tetR-type" evidence="5">
    <location>
        <begin position="9"/>
        <end position="69"/>
    </location>
</feature>
<accession>A0ABX4NKK5</accession>
<evidence type="ECO:0000256" key="2">
    <source>
        <dbReference type="ARBA" id="ARBA00023125"/>
    </source>
</evidence>
<dbReference type="Pfam" id="PF00440">
    <property type="entry name" value="TetR_N"/>
    <property type="match status" value="1"/>
</dbReference>
<dbReference type="InterPro" id="IPR001647">
    <property type="entry name" value="HTH_TetR"/>
</dbReference>
<evidence type="ECO:0000256" key="4">
    <source>
        <dbReference type="PROSITE-ProRule" id="PRU00335"/>
    </source>
</evidence>
<name>A0ABX4NKK5_9LEPT</name>
<dbReference type="InterPro" id="IPR036271">
    <property type="entry name" value="Tet_transcr_reg_TetR-rel_C_sf"/>
</dbReference>
<evidence type="ECO:0000256" key="1">
    <source>
        <dbReference type="ARBA" id="ARBA00023015"/>
    </source>
</evidence>
<reference evidence="6 7" key="1">
    <citation type="submission" date="2017-07" db="EMBL/GenBank/DDBJ databases">
        <title>Leptospira spp. isolated from tropical soils.</title>
        <authorList>
            <person name="Thibeaux R."/>
            <person name="Iraola G."/>
            <person name="Ferres I."/>
            <person name="Bierque E."/>
            <person name="Girault D."/>
            <person name="Soupe-Gilbert M.-E."/>
            <person name="Picardeau M."/>
            <person name="Goarant C."/>
        </authorList>
    </citation>
    <scope>NUCLEOTIDE SEQUENCE [LARGE SCALE GENOMIC DNA]</scope>
    <source>
        <strain evidence="6 7">FH4-C-A1</strain>
    </source>
</reference>
<dbReference type="PROSITE" id="PS50977">
    <property type="entry name" value="HTH_TETR_2"/>
    <property type="match status" value="1"/>
</dbReference>
<sequence>MKISQKESELKRKTILEAGIRLVRLYGPDGIGIQEIADESKIPKGSFYNYFTSKDQFLLEALEEYTNNAILWNEQTIEKGGRGLSALTYLYEQKILLETELLQDGFSCLINVLAQHSSSKRMELRNRLKDSLDRISNEILNSLQVNQNEKDKQKNSDIGANENVLHRIQFLESSWRGAMLLARATGETSYLERFRSETRFLER</sequence>
<dbReference type="RefSeq" id="WP_100762567.1">
    <property type="nucleotide sequence ID" value="NZ_NPDS01000004.1"/>
</dbReference>
<evidence type="ECO:0000313" key="7">
    <source>
        <dbReference type="Proteomes" id="UP000231879"/>
    </source>
</evidence>
<dbReference type="Proteomes" id="UP000231879">
    <property type="component" value="Unassembled WGS sequence"/>
</dbReference>